<accession>A0A0L0BRY7</accession>
<proteinExistence type="predicted"/>
<sequence length="128" mass="15356">MRFYPCATPYIYSEFANNWNLYCQKPNTSWQRKPQQEKHSINIWRDLEAAKMEKILHKDLYIKNWSKSRHRLGAFLPLYYGTGIERPHFQVNAKKSKIVENDENKKILNTKEKLMAQRAAQQGKLKRK</sequence>
<organism evidence="2 3">
    <name type="scientific">Lucilia cuprina</name>
    <name type="common">Green bottle fly</name>
    <name type="synonym">Australian sheep blowfly</name>
    <dbReference type="NCBI Taxonomy" id="7375"/>
    <lineage>
        <taxon>Eukaryota</taxon>
        <taxon>Metazoa</taxon>
        <taxon>Ecdysozoa</taxon>
        <taxon>Arthropoda</taxon>
        <taxon>Hexapoda</taxon>
        <taxon>Insecta</taxon>
        <taxon>Pterygota</taxon>
        <taxon>Neoptera</taxon>
        <taxon>Endopterygota</taxon>
        <taxon>Diptera</taxon>
        <taxon>Brachycera</taxon>
        <taxon>Muscomorpha</taxon>
        <taxon>Oestroidea</taxon>
        <taxon>Calliphoridae</taxon>
        <taxon>Luciliinae</taxon>
        <taxon>Lucilia</taxon>
    </lineage>
</organism>
<gene>
    <name evidence="2" type="ORF">FF38_12124</name>
</gene>
<feature type="region of interest" description="Disordered" evidence="1">
    <location>
        <begin position="109"/>
        <end position="128"/>
    </location>
</feature>
<protein>
    <submittedName>
        <fullName evidence="2">Uncharacterized protein</fullName>
    </submittedName>
</protein>
<evidence type="ECO:0000313" key="2">
    <source>
        <dbReference type="EMBL" id="KNC21969.1"/>
    </source>
</evidence>
<reference evidence="2 3" key="1">
    <citation type="journal article" date="2015" name="Nat. Commun.">
        <title>Lucilia cuprina genome unlocks parasitic fly biology to underpin future interventions.</title>
        <authorList>
            <person name="Anstead C.A."/>
            <person name="Korhonen P.K."/>
            <person name="Young N.D."/>
            <person name="Hall R.S."/>
            <person name="Jex A.R."/>
            <person name="Murali S.C."/>
            <person name="Hughes D.S."/>
            <person name="Lee S.F."/>
            <person name="Perry T."/>
            <person name="Stroehlein A.J."/>
            <person name="Ansell B.R."/>
            <person name="Breugelmans B."/>
            <person name="Hofmann A."/>
            <person name="Qu J."/>
            <person name="Dugan S."/>
            <person name="Lee S.L."/>
            <person name="Chao H."/>
            <person name="Dinh H."/>
            <person name="Han Y."/>
            <person name="Doddapaneni H.V."/>
            <person name="Worley K.C."/>
            <person name="Muzny D.M."/>
            <person name="Ioannidis P."/>
            <person name="Waterhouse R.M."/>
            <person name="Zdobnov E.M."/>
            <person name="James P.J."/>
            <person name="Bagnall N.H."/>
            <person name="Kotze A.C."/>
            <person name="Gibbs R.A."/>
            <person name="Richards S."/>
            <person name="Batterham P."/>
            <person name="Gasser R.B."/>
        </authorList>
    </citation>
    <scope>NUCLEOTIDE SEQUENCE [LARGE SCALE GENOMIC DNA]</scope>
    <source>
        <strain evidence="2 3">LS</strain>
        <tissue evidence="2">Full body</tissue>
    </source>
</reference>
<dbReference type="Proteomes" id="UP000037069">
    <property type="component" value="Unassembled WGS sequence"/>
</dbReference>
<dbReference type="EMBL" id="JRES01001567">
    <property type="protein sequence ID" value="KNC21969.1"/>
    <property type="molecule type" value="Genomic_DNA"/>
</dbReference>
<dbReference type="OrthoDB" id="7991987at2759"/>
<evidence type="ECO:0000256" key="1">
    <source>
        <dbReference type="SAM" id="MobiDB-lite"/>
    </source>
</evidence>
<comment type="caution">
    <text evidence="2">The sequence shown here is derived from an EMBL/GenBank/DDBJ whole genome shotgun (WGS) entry which is preliminary data.</text>
</comment>
<keyword evidence="3" id="KW-1185">Reference proteome</keyword>
<evidence type="ECO:0000313" key="3">
    <source>
        <dbReference type="Proteomes" id="UP000037069"/>
    </source>
</evidence>
<name>A0A0L0BRY7_LUCCU</name>
<dbReference type="AlphaFoldDB" id="A0A0L0BRY7"/>